<keyword evidence="4" id="KW-0539">Nucleus</keyword>
<evidence type="ECO:0000256" key="3">
    <source>
        <dbReference type="ARBA" id="ARBA00023163"/>
    </source>
</evidence>
<dbReference type="InterPro" id="IPR009057">
    <property type="entry name" value="Homeodomain-like_sf"/>
</dbReference>
<proteinExistence type="predicted"/>
<name>A0A2R6PZA3_ACTCC</name>
<dbReference type="GO" id="GO:0005634">
    <property type="term" value="C:nucleus"/>
    <property type="evidence" value="ECO:0007669"/>
    <property type="project" value="UniProtKB-ARBA"/>
</dbReference>
<dbReference type="Proteomes" id="UP000241394">
    <property type="component" value="Chromosome LG21"/>
</dbReference>
<dbReference type="EMBL" id="NKQK01000021">
    <property type="protein sequence ID" value="PSR99483.1"/>
    <property type="molecule type" value="Genomic_DNA"/>
</dbReference>
<gene>
    <name evidence="7" type="ORF">CEY00_Acc23458</name>
</gene>
<feature type="compositionally biased region" description="Polar residues" evidence="5">
    <location>
        <begin position="28"/>
        <end position="42"/>
    </location>
</feature>
<dbReference type="Pfam" id="PF04433">
    <property type="entry name" value="SWIRM"/>
    <property type="match status" value="1"/>
</dbReference>
<dbReference type="FunFam" id="1.10.10.10:FF:000020">
    <property type="entry name" value="SWI/SNF complex subunit SMARCC2 isoform c"/>
    <property type="match status" value="1"/>
</dbReference>
<evidence type="ECO:0000256" key="2">
    <source>
        <dbReference type="ARBA" id="ARBA00023015"/>
    </source>
</evidence>
<dbReference type="PROSITE" id="PS50934">
    <property type="entry name" value="SWIRM"/>
    <property type="match status" value="1"/>
</dbReference>
<evidence type="ECO:0000256" key="1">
    <source>
        <dbReference type="ARBA" id="ARBA00022473"/>
    </source>
</evidence>
<keyword evidence="8" id="KW-1185">Reference proteome</keyword>
<accession>A0A2R6PZA3</accession>
<feature type="region of interest" description="Disordered" evidence="5">
    <location>
        <begin position="1"/>
        <end position="55"/>
    </location>
</feature>
<dbReference type="InterPro" id="IPR007526">
    <property type="entry name" value="SWIRM"/>
</dbReference>
<sequence>MTTKPPTEQDLPTLAPAPEITPLKLDSSPITNPTTPSATSKETLAAATSKPHDPPSTAADIVYIPTYSRWFSWDNILVCEVRFLPEFFDGRSPSKNPRVYKYYRNTIIRKLRENPTTKITFTEARKTMIGDVGSVRRVFDFLETWGLVNYSPGPASKLPLKWEEKETKSNTALSQSTQPTGNSVEPTVPKKRLCCGCKTVCSIACFACDKVLCPRKLSGWC</sequence>
<dbReference type="Gene3D" id="1.10.10.10">
    <property type="entry name" value="Winged helix-like DNA-binding domain superfamily/Winged helix DNA-binding domain"/>
    <property type="match status" value="1"/>
</dbReference>
<keyword evidence="1" id="KW-0217">Developmental protein</keyword>
<evidence type="ECO:0000256" key="5">
    <source>
        <dbReference type="SAM" id="MobiDB-lite"/>
    </source>
</evidence>
<protein>
    <submittedName>
        <fullName evidence="7">SWI/SNF complex subunit isoform 1</fullName>
    </submittedName>
</protein>
<dbReference type="OrthoDB" id="118550at2759"/>
<reference evidence="8" key="2">
    <citation type="journal article" date="2018" name="BMC Genomics">
        <title>A manually annotated Actinidia chinensis var. chinensis (kiwifruit) genome highlights the challenges associated with draft genomes and gene prediction in plants.</title>
        <authorList>
            <person name="Pilkington S.M."/>
            <person name="Crowhurst R."/>
            <person name="Hilario E."/>
            <person name="Nardozza S."/>
            <person name="Fraser L."/>
            <person name="Peng Y."/>
            <person name="Gunaseelan K."/>
            <person name="Simpson R."/>
            <person name="Tahir J."/>
            <person name="Deroles S.C."/>
            <person name="Templeton K."/>
            <person name="Luo Z."/>
            <person name="Davy M."/>
            <person name="Cheng C."/>
            <person name="McNeilage M."/>
            <person name="Scaglione D."/>
            <person name="Liu Y."/>
            <person name="Zhang Q."/>
            <person name="Datson P."/>
            <person name="De Silva N."/>
            <person name="Gardiner S.E."/>
            <person name="Bassett H."/>
            <person name="Chagne D."/>
            <person name="McCallum J."/>
            <person name="Dzierzon H."/>
            <person name="Deng C."/>
            <person name="Wang Y.Y."/>
            <person name="Barron L."/>
            <person name="Manako K."/>
            <person name="Bowen J."/>
            <person name="Foster T.M."/>
            <person name="Erridge Z.A."/>
            <person name="Tiffin H."/>
            <person name="Waite C.N."/>
            <person name="Davies K.M."/>
            <person name="Grierson E.P."/>
            <person name="Laing W.A."/>
            <person name="Kirk R."/>
            <person name="Chen X."/>
            <person name="Wood M."/>
            <person name="Montefiori M."/>
            <person name="Brummell D.A."/>
            <person name="Schwinn K.E."/>
            <person name="Catanach A."/>
            <person name="Fullerton C."/>
            <person name="Li D."/>
            <person name="Meiyalaghan S."/>
            <person name="Nieuwenhuizen N."/>
            <person name="Read N."/>
            <person name="Prakash R."/>
            <person name="Hunter D."/>
            <person name="Zhang H."/>
            <person name="McKenzie M."/>
            <person name="Knabel M."/>
            <person name="Harris A."/>
            <person name="Allan A.C."/>
            <person name="Gleave A."/>
            <person name="Chen A."/>
            <person name="Janssen B.J."/>
            <person name="Plunkett B."/>
            <person name="Ampomah-Dwamena C."/>
            <person name="Voogd C."/>
            <person name="Leif D."/>
            <person name="Lafferty D."/>
            <person name="Souleyre E.J.F."/>
            <person name="Varkonyi-Gasic E."/>
            <person name="Gambi F."/>
            <person name="Hanley J."/>
            <person name="Yao J.L."/>
            <person name="Cheung J."/>
            <person name="David K.M."/>
            <person name="Warren B."/>
            <person name="Marsh K."/>
            <person name="Snowden K.C."/>
            <person name="Lin-Wang K."/>
            <person name="Brian L."/>
            <person name="Martinez-Sanchez M."/>
            <person name="Wang M."/>
            <person name="Ileperuma N."/>
            <person name="Macnee N."/>
            <person name="Campin R."/>
            <person name="McAtee P."/>
            <person name="Drummond R.S.M."/>
            <person name="Espley R.V."/>
            <person name="Ireland H.S."/>
            <person name="Wu R."/>
            <person name="Atkinson R.G."/>
            <person name="Karunairetnam S."/>
            <person name="Bulley S."/>
            <person name="Chunkath S."/>
            <person name="Hanley Z."/>
            <person name="Storey R."/>
            <person name="Thrimawithana A.H."/>
            <person name="Thomson S."/>
            <person name="David C."/>
            <person name="Testolin R."/>
            <person name="Huang H."/>
            <person name="Hellens R.P."/>
            <person name="Schaffer R.J."/>
        </authorList>
    </citation>
    <scope>NUCLEOTIDE SEQUENCE [LARGE SCALE GENOMIC DNA]</scope>
    <source>
        <strain evidence="8">cv. Red5</strain>
    </source>
</reference>
<dbReference type="SUPFAM" id="SSF46689">
    <property type="entry name" value="Homeodomain-like"/>
    <property type="match status" value="1"/>
</dbReference>
<reference evidence="7 8" key="1">
    <citation type="submission" date="2017-07" db="EMBL/GenBank/DDBJ databases">
        <title>An improved, manually edited Actinidia chinensis var. chinensis (kiwifruit) genome highlights the challenges associated with draft genomes and gene prediction in plants.</title>
        <authorList>
            <person name="Pilkington S."/>
            <person name="Crowhurst R."/>
            <person name="Hilario E."/>
            <person name="Nardozza S."/>
            <person name="Fraser L."/>
            <person name="Peng Y."/>
            <person name="Gunaseelan K."/>
            <person name="Simpson R."/>
            <person name="Tahir J."/>
            <person name="Deroles S."/>
            <person name="Templeton K."/>
            <person name="Luo Z."/>
            <person name="Davy M."/>
            <person name="Cheng C."/>
            <person name="Mcneilage M."/>
            <person name="Scaglione D."/>
            <person name="Liu Y."/>
            <person name="Zhang Q."/>
            <person name="Datson P."/>
            <person name="De Silva N."/>
            <person name="Gardiner S."/>
            <person name="Bassett H."/>
            <person name="Chagne D."/>
            <person name="Mccallum J."/>
            <person name="Dzierzon H."/>
            <person name="Deng C."/>
            <person name="Wang Y.-Y."/>
            <person name="Barron N."/>
            <person name="Manako K."/>
            <person name="Bowen J."/>
            <person name="Foster T."/>
            <person name="Erridge Z."/>
            <person name="Tiffin H."/>
            <person name="Waite C."/>
            <person name="Davies K."/>
            <person name="Grierson E."/>
            <person name="Laing W."/>
            <person name="Kirk R."/>
            <person name="Chen X."/>
            <person name="Wood M."/>
            <person name="Montefiori M."/>
            <person name="Brummell D."/>
            <person name="Schwinn K."/>
            <person name="Catanach A."/>
            <person name="Fullerton C."/>
            <person name="Li D."/>
            <person name="Meiyalaghan S."/>
            <person name="Nieuwenhuizen N."/>
            <person name="Read N."/>
            <person name="Prakash R."/>
            <person name="Hunter D."/>
            <person name="Zhang H."/>
            <person name="Mckenzie M."/>
            <person name="Knabel M."/>
            <person name="Harris A."/>
            <person name="Allan A."/>
            <person name="Chen A."/>
            <person name="Janssen B."/>
            <person name="Plunkett B."/>
            <person name="Dwamena C."/>
            <person name="Voogd C."/>
            <person name="Leif D."/>
            <person name="Lafferty D."/>
            <person name="Souleyre E."/>
            <person name="Varkonyi-Gasic E."/>
            <person name="Gambi F."/>
            <person name="Hanley J."/>
            <person name="Yao J.-L."/>
            <person name="Cheung J."/>
            <person name="David K."/>
            <person name="Warren B."/>
            <person name="Marsh K."/>
            <person name="Snowden K."/>
            <person name="Lin-Wang K."/>
            <person name="Brian L."/>
            <person name="Martinez-Sanchez M."/>
            <person name="Wang M."/>
            <person name="Ileperuma N."/>
            <person name="Macnee N."/>
            <person name="Campin R."/>
            <person name="Mcatee P."/>
            <person name="Drummond R."/>
            <person name="Espley R."/>
            <person name="Ireland H."/>
            <person name="Wu R."/>
            <person name="Atkinson R."/>
            <person name="Karunairetnam S."/>
            <person name="Bulley S."/>
            <person name="Chunkath S."/>
            <person name="Hanley Z."/>
            <person name="Storey R."/>
            <person name="Thrimawithana A."/>
            <person name="Thomson S."/>
            <person name="David C."/>
            <person name="Testolin R."/>
        </authorList>
    </citation>
    <scope>NUCLEOTIDE SEQUENCE [LARGE SCALE GENOMIC DNA]</scope>
    <source>
        <strain evidence="8">cv. Red5</strain>
        <tissue evidence="7">Young leaf</tissue>
    </source>
</reference>
<dbReference type="AlphaFoldDB" id="A0A2R6PZA3"/>
<comment type="caution">
    <text evidence="7">The sequence shown here is derived from an EMBL/GenBank/DDBJ whole genome shotgun (WGS) entry which is preliminary data.</text>
</comment>
<evidence type="ECO:0000256" key="4">
    <source>
        <dbReference type="ARBA" id="ARBA00023242"/>
    </source>
</evidence>
<evidence type="ECO:0000259" key="6">
    <source>
        <dbReference type="PROSITE" id="PS50934"/>
    </source>
</evidence>
<feature type="domain" description="SWIRM" evidence="6">
    <location>
        <begin position="62"/>
        <end position="159"/>
    </location>
</feature>
<keyword evidence="2" id="KW-0805">Transcription regulation</keyword>
<keyword evidence="3" id="KW-0804">Transcription</keyword>
<dbReference type="Gramene" id="PSR99483">
    <property type="protein sequence ID" value="PSR99483"/>
    <property type="gene ID" value="CEY00_Acc23458"/>
</dbReference>
<organism evidence="7 8">
    <name type="scientific">Actinidia chinensis var. chinensis</name>
    <name type="common">Chinese soft-hair kiwi</name>
    <dbReference type="NCBI Taxonomy" id="1590841"/>
    <lineage>
        <taxon>Eukaryota</taxon>
        <taxon>Viridiplantae</taxon>
        <taxon>Streptophyta</taxon>
        <taxon>Embryophyta</taxon>
        <taxon>Tracheophyta</taxon>
        <taxon>Spermatophyta</taxon>
        <taxon>Magnoliopsida</taxon>
        <taxon>eudicotyledons</taxon>
        <taxon>Gunneridae</taxon>
        <taxon>Pentapetalae</taxon>
        <taxon>asterids</taxon>
        <taxon>Ericales</taxon>
        <taxon>Actinidiaceae</taxon>
        <taxon>Actinidia</taxon>
    </lineage>
</organism>
<dbReference type="InterPro" id="IPR036388">
    <property type="entry name" value="WH-like_DNA-bd_sf"/>
</dbReference>
<evidence type="ECO:0000313" key="7">
    <source>
        <dbReference type="EMBL" id="PSR99483.1"/>
    </source>
</evidence>
<evidence type="ECO:0000313" key="8">
    <source>
        <dbReference type="Proteomes" id="UP000241394"/>
    </source>
</evidence>